<evidence type="ECO:0000256" key="1">
    <source>
        <dbReference type="SAM" id="MobiDB-lite"/>
    </source>
</evidence>
<proteinExistence type="predicted"/>
<comment type="caution">
    <text evidence="2">The sequence shown here is derived from an EMBL/GenBank/DDBJ whole genome shotgun (WGS) entry which is preliminary data.</text>
</comment>
<feature type="region of interest" description="Disordered" evidence="1">
    <location>
        <begin position="48"/>
        <end position="89"/>
    </location>
</feature>
<feature type="region of interest" description="Disordered" evidence="1">
    <location>
        <begin position="1"/>
        <end position="28"/>
    </location>
</feature>
<dbReference type="AlphaFoldDB" id="A0A2B4RJM1"/>
<organism evidence="2 3">
    <name type="scientific">Stylophora pistillata</name>
    <name type="common">Smooth cauliflower coral</name>
    <dbReference type="NCBI Taxonomy" id="50429"/>
    <lineage>
        <taxon>Eukaryota</taxon>
        <taxon>Metazoa</taxon>
        <taxon>Cnidaria</taxon>
        <taxon>Anthozoa</taxon>
        <taxon>Hexacorallia</taxon>
        <taxon>Scleractinia</taxon>
        <taxon>Astrocoeniina</taxon>
        <taxon>Pocilloporidae</taxon>
        <taxon>Stylophora</taxon>
    </lineage>
</organism>
<evidence type="ECO:0000313" key="3">
    <source>
        <dbReference type="Proteomes" id="UP000225706"/>
    </source>
</evidence>
<dbReference type="Proteomes" id="UP000225706">
    <property type="component" value="Unassembled WGS sequence"/>
</dbReference>
<evidence type="ECO:0000313" key="2">
    <source>
        <dbReference type="EMBL" id="PFX16558.1"/>
    </source>
</evidence>
<accession>A0A2B4RJM1</accession>
<protein>
    <submittedName>
        <fullName evidence="2">Uncharacterized protein</fullName>
    </submittedName>
</protein>
<dbReference type="EMBL" id="LSMT01000537">
    <property type="protein sequence ID" value="PFX16558.1"/>
    <property type="molecule type" value="Genomic_DNA"/>
</dbReference>
<reference evidence="3" key="1">
    <citation type="journal article" date="2017" name="bioRxiv">
        <title>Comparative analysis of the genomes of Stylophora pistillata and Acropora digitifera provides evidence for extensive differences between species of corals.</title>
        <authorList>
            <person name="Voolstra C.R."/>
            <person name="Li Y."/>
            <person name="Liew Y.J."/>
            <person name="Baumgarten S."/>
            <person name="Zoccola D."/>
            <person name="Flot J.-F."/>
            <person name="Tambutte S."/>
            <person name="Allemand D."/>
            <person name="Aranda M."/>
        </authorList>
    </citation>
    <scope>NUCLEOTIDE SEQUENCE [LARGE SCALE GENOMIC DNA]</scope>
</reference>
<sequence length="100" mass="11504">MTELAAKEEMDNKFHADDEYEQEQEDQNIPIQAFITPKQATIHEAPIVASGEGDKEKEKKTVTETVLNNDPLTENKGATEEDQEKQEDRELRQLWLTDLC</sequence>
<feature type="compositionally biased region" description="Basic and acidic residues" evidence="1">
    <location>
        <begin position="52"/>
        <end position="62"/>
    </location>
</feature>
<gene>
    <name evidence="2" type="ORF">AWC38_SpisGene19182</name>
</gene>
<keyword evidence="3" id="KW-1185">Reference proteome</keyword>
<feature type="compositionally biased region" description="Basic and acidic residues" evidence="1">
    <location>
        <begin position="1"/>
        <end position="17"/>
    </location>
</feature>
<name>A0A2B4RJM1_STYPI</name>